<reference evidence="1 2" key="2">
    <citation type="journal article" date="2013" name="IMA Fungus">
        <title>IMA Genome-F 1: Ceratocystis fimbriata: Draft nuclear genome sequence for the plant pathogen, Ceratocystis fimbriata.</title>
        <authorList>
            <person name="Wilken P.M."/>
            <person name="Steenkamp E.T."/>
            <person name="Wingfield M.J."/>
            <person name="de Beer Z.W."/>
            <person name="Wingfield B.D."/>
        </authorList>
    </citation>
    <scope>NUCLEOTIDE SEQUENCE [LARGE SCALE GENOMIC DNA]</scope>
    <source>
        <strain evidence="1 2">CBS 114723</strain>
    </source>
</reference>
<dbReference type="AlphaFoldDB" id="A0A2C5X1H7"/>
<sequence length="136" mass="15731">MSAFTQDIGQDPWSEFSGYPVWRSRAWPNARVLFCRCQIMRVVPPSNYLRGCSLEPDPVNINLPILFKRVALGSSFMGITGRYIFRYFLTVYFTRMLGVSPFTGDGVMAFIDKIVMLRSRAAQNYFFQLGDQVFWD</sequence>
<protein>
    <submittedName>
        <fullName evidence="1">Uncharacterized protein</fullName>
    </submittedName>
</protein>
<organism evidence="1 2">
    <name type="scientific">Ceratocystis fimbriata CBS 114723</name>
    <dbReference type="NCBI Taxonomy" id="1035309"/>
    <lineage>
        <taxon>Eukaryota</taxon>
        <taxon>Fungi</taxon>
        <taxon>Dikarya</taxon>
        <taxon>Ascomycota</taxon>
        <taxon>Pezizomycotina</taxon>
        <taxon>Sordariomycetes</taxon>
        <taxon>Hypocreomycetidae</taxon>
        <taxon>Microascales</taxon>
        <taxon>Ceratocystidaceae</taxon>
        <taxon>Ceratocystis</taxon>
    </lineage>
</organism>
<keyword evidence="2" id="KW-1185">Reference proteome</keyword>
<dbReference type="EMBL" id="APWK03000076">
    <property type="protein sequence ID" value="PHH52127.1"/>
    <property type="molecule type" value="Genomic_DNA"/>
</dbReference>
<reference evidence="1 2" key="1">
    <citation type="journal article" date="2013" name="Fungal Biol.">
        <title>Analysis of microsatellite markers in the genome of the plant pathogen Ceratocystis fimbriata.</title>
        <authorList>
            <person name="Simpson M.C."/>
            <person name="Wilken P.M."/>
            <person name="Coetzee M.P."/>
            <person name="Wingfield M.J."/>
            <person name="Wingfield B.D."/>
        </authorList>
    </citation>
    <scope>NUCLEOTIDE SEQUENCE [LARGE SCALE GENOMIC DNA]</scope>
    <source>
        <strain evidence="1 2">CBS 114723</strain>
    </source>
</reference>
<gene>
    <name evidence="1" type="ORF">CFIMG_004155RA</name>
</gene>
<evidence type="ECO:0000313" key="1">
    <source>
        <dbReference type="EMBL" id="PHH52127.1"/>
    </source>
</evidence>
<comment type="caution">
    <text evidence="1">The sequence shown here is derived from an EMBL/GenBank/DDBJ whole genome shotgun (WGS) entry which is preliminary data.</text>
</comment>
<evidence type="ECO:0000313" key="2">
    <source>
        <dbReference type="Proteomes" id="UP000222788"/>
    </source>
</evidence>
<dbReference type="Proteomes" id="UP000222788">
    <property type="component" value="Unassembled WGS sequence"/>
</dbReference>
<name>A0A2C5X1H7_9PEZI</name>
<proteinExistence type="predicted"/>
<accession>A0A2C5X1H7</accession>